<sequence length="84" mass="9365">MLKVPGVTLTLQLGRKGYGIRAIPSSHLRYRCKDIRLCSFGDVCGCQIKYLLWSGQNASGNQNSICDMITKEGWSSLGIWFPLL</sequence>
<dbReference type="GeneID" id="30146572"/>
<dbReference type="Proteomes" id="UP000094336">
    <property type="component" value="Unassembled WGS sequence"/>
</dbReference>
<dbReference type="EMBL" id="KV454430">
    <property type="protein sequence ID" value="ODQ80291.1"/>
    <property type="molecule type" value="Genomic_DNA"/>
</dbReference>
<dbReference type="AlphaFoldDB" id="A0A1E3QRI5"/>
<protein>
    <submittedName>
        <fullName evidence="1">Uncharacterized protein</fullName>
    </submittedName>
</protein>
<dbReference type="RefSeq" id="XP_018985619.1">
    <property type="nucleotide sequence ID" value="XM_019128719.1"/>
</dbReference>
<keyword evidence="2" id="KW-1185">Reference proteome</keyword>
<gene>
    <name evidence="1" type="ORF">BABINDRAFT_161253</name>
</gene>
<organism evidence="1 2">
    <name type="scientific">Babjeviella inositovora NRRL Y-12698</name>
    <dbReference type="NCBI Taxonomy" id="984486"/>
    <lineage>
        <taxon>Eukaryota</taxon>
        <taxon>Fungi</taxon>
        <taxon>Dikarya</taxon>
        <taxon>Ascomycota</taxon>
        <taxon>Saccharomycotina</taxon>
        <taxon>Pichiomycetes</taxon>
        <taxon>Serinales incertae sedis</taxon>
        <taxon>Babjeviella</taxon>
    </lineage>
</organism>
<reference evidence="2" key="1">
    <citation type="submission" date="2016-05" db="EMBL/GenBank/DDBJ databases">
        <title>Comparative genomics of biotechnologically important yeasts.</title>
        <authorList>
            <consortium name="DOE Joint Genome Institute"/>
            <person name="Riley R."/>
            <person name="Haridas S."/>
            <person name="Wolfe K.H."/>
            <person name="Lopes M.R."/>
            <person name="Hittinger C.T."/>
            <person name="Goker M."/>
            <person name="Salamov A."/>
            <person name="Wisecaver J."/>
            <person name="Long T.M."/>
            <person name="Aerts A.L."/>
            <person name="Barry K."/>
            <person name="Choi C."/>
            <person name="Clum A."/>
            <person name="Coughlan A.Y."/>
            <person name="Deshpande S."/>
            <person name="Douglass A.P."/>
            <person name="Hanson S.J."/>
            <person name="Klenk H.-P."/>
            <person name="Labutti K."/>
            <person name="Lapidus A."/>
            <person name="Lindquist E."/>
            <person name="Lipzen A."/>
            <person name="Meier-Kolthoff J.P."/>
            <person name="Ohm R.A."/>
            <person name="Otillar R.P."/>
            <person name="Pangilinan J."/>
            <person name="Peng Y."/>
            <person name="Rokas A."/>
            <person name="Rosa C.A."/>
            <person name="Scheuner C."/>
            <person name="Sibirny A.A."/>
            <person name="Slot J.C."/>
            <person name="Stielow J.B."/>
            <person name="Sun H."/>
            <person name="Kurtzman C.P."/>
            <person name="Blackwell M."/>
            <person name="Grigoriev I.V."/>
            <person name="Jeffries T.W."/>
        </authorList>
    </citation>
    <scope>NUCLEOTIDE SEQUENCE [LARGE SCALE GENOMIC DNA]</scope>
    <source>
        <strain evidence="2">NRRL Y-12698</strain>
    </source>
</reference>
<name>A0A1E3QRI5_9ASCO</name>
<evidence type="ECO:0000313" key="1">
    <source>
        <dbReference type="EMBL" id="ODQ80291.1"/>
    </source>
</evidence>
<accession>A0A1E3QRI5</accession>
<proteinExistence type="predicted"/>
<evidence type="ECO:0000313" key="2">
    <source>
        <dbReference type="Proteomes" id="UP000094336"/>
    </source>
</evidence>